<evidence type="ECO:0000256" key="1">
    <source>
        <dbReference type="SAM" id="MobiDB-lite"/>
    </source>
</evidence>
<organism evidence="2 3">
    <name type="scientific">Colletotrichum melonis</name>
    <dbReference type="NCBI Taxonomy" id="1209925"/>
    <lineage>
        <taxon>Eukaryota</taxon>
        <taxon>Fungi</taxon>
        <taxon>Dikarya</taxon>
        <taxon>Ascomycota</taxon>
        <taxon>Pezizomycotina</taxon>
        <taxon>Sordariomycetes</taxon>
        <taxon>Hypocreomycetidae</taxon>
        <taxon>Glomerellales</taxon>
        <taxon>Glomerellaceae</taxon>
        <taxon>Colletotrichum</taxon>
        <taxon>Colletotrichum acutatum species complex</taxon>
    </lineage>
</organism>
<gene>
    <name evidence="2" type="ORF">CMEL01_06937</name>
</gene>
<evidence type="ECO:0000313" key="3">
    <source>
        <dbReference type="Proteomes" id="UP001239795"/>
    </source>
</evidence>
<reference evidence="2 3" key="1">
    <citation type="submission" date="2016-10" db="EMBL/GenBank/DDBJ databases">
        <title>The genome sequence of Colletotrichum fioriniae PJ7.</title>
        <authorList>
            <person name="Baroncelli R."/>
        </authorList>
    </citation>
    <scope>NUCLEOTIDE SEQUENCE [LARGE SCALE GENOMIC DNA]</scope>
    <source>
        <strain evidence="2">Col 31</strain>
    </source>
</reference>
<protein>
    <submittedName>
        <fullName evidence="2">Uncharacterized protein</fullName>
    </submittedName>
</protein>
<keyword evidence="3" id="KW-1185">Reference proteome</keyword>
<dbReference type="AlphaFoldDB" id="A0AAI9XKJ7"/>
<proteinExistence type="predicted"/>
<accession>A0AAI9XKJ7</accession>
<dbReference type="EMBL" id="MLGG01000046">
    <property type="protein sequence ID" value="KAK1452363.1"/>
    <property type="molecule type" value="Genomic_DNA"/>
</dbReference>
<feature type="region of interest" description="Disordered" evidence="1">
    <location>
        <begin position="26"/>
        <end position="51"/>
    </location>
</feature>
<comment type="caution">
    <text evidence="2">The sequence shown here is derived from an EMBL/GenBank/DDBJ whole genome shotgun (WGS) entry which is preliminary data.</text>
</comment>
<name>A0AAI9XKJ7_9PEZI</name>
<sequence>MPVHRVVELHGFEQQHQVTNSTSFLNNNSSIRTDMQGLPPPPTGLRCRPGP</sequence>
<dbReference type="Proteomes" id="UP001239795">
    <property type="component" value="Unassembled WGS sequence"/>
</dbReference>
<evidence type="ECO:0000313" key="2">
    <source>
        <dbReference type="EMBL" id="KAK1452363.1"/>
    </source>
</evidence>